<dbReference type="SUPFAM" id="SSF53271">
    <property type="entry name" value="PRTase-like"/>
    <property type="match status" value="1"/>
</dbReference>
<dbReference type="OrthoDB" id="9802824at2"/>
<evidence type="ECO:0000256" key="2">
    <source>
        <dbReference type="ARBA" id="ARBA00049402"/>
    </source>
</evidence>
<dbReference type="AlphaFoldDB" id="A0A423Q281"/>
<dbReference type="GO" id="GO:0000287">
    <property type="term" value="F:magnesium ion binding"/>
    <property type="evidence" value="ECO:0007669"/>
    <property type="project" value="TreeGrafter"/>
</dbReference>
<dbReference type="GO" id="GO:0052657">
    <property type="term" value="F:guanine phosphoribosyltransferase activity"/>
    <property type="evidence" value="ECO:0007669"/>
    <property type="project" value="RHEA"/>
</dbReference>
<keyword evidence="5" id="KW-1185">Reference proteome</keyword>
<dbReference type="GO" id="GO:0006178">
    <property type="term" value="P:guanine salvage"/>
    <property type="evidence" value="ECO:0007669"/>
    <property type="project" value="TreeGrafter"/>
</dbReference>
<name>A0A423Q281_9GAMM</name>
<gene>
    <name evidence="4" type="ORF">SAJA_00505</name>
</gene>
<dbReference type="CDD" id="cd06223">
    <property type="entry name" value="PRTases_typeI"/>
    <property type="match status" value="1"/>
</dbReference>
<proteinExistence type="predicted"/>
<evidence type="ECO:0000259" key="3">
    <source>
        <dbReference type="Pfam" id="PF00156"/>
    </source>
</evidence>
<dbReference type="PANTHER" id="PTHR43340">
    <property type="entry name" value="HYPOXANTHINE-GUANINE PHOSPHORIBOSYLTRANSFERASE"/>
    <property type="match status" value="1"/>
</dbReference>
<keyword evidence="4" id="KW-0328">Glycosyltransferase</keyword>
<dbReference type="GO" id="GO:0032263">
    <property type="term" value="P:GMP salvage"/>
    <property type="evidence" value="ECO:0007669"/>
    <property type="project" value="TreeGrafter"/>
</dbReference>
<dbReference type="InterPro" id="IPR029057">
    <property type="entry name" value="PRTase-like"/>
</dbReference>
<dbReference type="GO" id="GO:0004422">
    <property type="term" value="F:hypoxanthine phosphoribosyltransferase activity"/>
    <property type="evidence" value="ECO:0007669"/>
    <property type="project" value="TreeGrafter"/>
</dbReference>
<dbReference type="EMBL" id="AYKG01000001">
    <property type="protein sequence ID" value="ROO32760.1"/>
    <property type="molecule type" value="Genomic_DNA"/>
</dbReference>
<dbReference type="NCBIfam" id="NF006605">
    <property type="entry name" value="PRK09162.1"/>
    <property type="match status" value="1"/>
</dbReference>
<keyword evidence="4" id="KW-0808">Transferase</keyword>
<dbReference type="Proteomes" id="UP000285310">
    <property type="component" value="Unassembled WGS sequence"/>
</dbReference>
<evidence type="ECO:0000313" key="4">
    <source>
        <dbReference type="EMBL" id="ROO32760.1"/>
    </source>
</evidence>
<feature type="domain" description="Phosphoribosyltransferase" evidence="3">
    <location>
        <begin position="30"/>
        <end position="170"/>
    </location>
</feature>
<dbReference type="PANTHER" id="PTHR43340:SF1">
    <property type="entry name" value="HYPOXANTHINE PHOSPHORIBOSYLTRANSFERASE"/>
    <property type="match status" value="1"/>
</dbReference>
<comment type="catalytic activity">
    <reaction evidence="1">
        <text>GMP + diphosphate = guanine + 5-phospho-alpha-D-ribose 1-diphosphate</text>
        <dbReference type="Rhea" id="RHEA:25424"/>
        <dbReference type="ChEBI" id="CHEBI:16235"/>
        <dbReference type="ChEBI" id="CHEBI:33019"/>
        <dbReference type="ChEBI" id="CHEBI:58017"/>
        <dbReference type="ChEBI" id="CHEBI:58115"/>
        <dbReference type="EC" id="2.4.2.8"/>
    </reaction>
    <physiologicalReaction direction="right-to-left" evidence="1">
        <dbReference type="Rhea" id="RHEA:25426"/>
    </physiologicalReaction>
</comment>
<comment type="caution">
    <text evidence="4">The sequence shown here is derived from an EMBL/GenBank/DDBJ whole genome shotgun (WGS) entry which is preliminary data.</text>
</comment>
<accession>A0A423Q281</accession>
<sequence>MSGFDRQRYEEAQSVYAGADCLIPADEIGAAYDRMANAVTADLAELDPVVICVMLGGLQATAELGKRLHFPFELDYLHATRYRGETSGGELVWKVSPGLRLADRHVLIVDDILDEGHTLAAILAAIKAQGAASVRTAMLLLKDHDRRANGVHADYVGCHVADRYVFGAGMDYKGYYRQLPGVWAIGQPGTSGEGAA</sequence>
<dbReference type="InterPro" id="IPR000836">
    <property type="entry name" value="PRTase_dom"/>
</dbReference>
<dbReference type="Pfam" id="PF00156">
    <property type="entry name" value="Pribosyltran"/>
    <property type="match status" value="1"/>
</dbReference>
<comment type="catalytic activity">
    <reaction evidence="2">
        <text>IMP + diphosphate = hypoxanthine + 5-phospho-alpha-D-ribose 1-diphosphate</text>
        <dbReference type="Rhea" id="RHEA:17973"/>
        <dbReference type="ChEBI" id="CHEBI:17368"/>
        <dbReference type="ChEBI" id="CHEBI:33019"/>
        <dbReference type="ChEBI" id="CHEBI:58017"/>
        <dbReference type="ChEBI" id="CHEBI:58053"/>
        <dbReference type="EC" id="2.4.2.8"/>
    </reaction>
    <physiologicalReaction direction="right-to-left" evidence="2">
        <dbReference type="Rhea" id="RHEA:17975"/>
    </physiologicalReaction>
</comment>
<evidence type="ECO:0000256" key="1">
    <source>
        <dbReference type="ARBA" id="ARBA00048811"/>
    </source>
</evidence>
<organism evidence="4 5">
    <name type="scientific">Salinisphaera japonica YTM-1</name>
    <dbReference type="NCBI Taxonomy" id="1209778"/>
    <lineage>
        <taxon>Bacteria</taxon>
        <taxon>Pseudomonadati</taxon>
        <taxon>Pseudomonadota</taxon>
        <taxon>Gammaproteobacteria</taxon>
        <taxon>Salinisphaerales</taxon>
        <taxon>Salinisphaeraceae</taxon>
        <taxon>Salinisphaera</taxon>
    </lineage>
</organism>
<dbReference type="GO" id="GO:0005829">
    <property type="term" value="C:cytosol"/>
    <property type="evidence" value="ECO:0007669"/>
    <property type="project" value="TreeGrafter"/>
</dbReference>
<dbReference type="RefSeq" id="WP_123656692.1">
    <property type="nucleotide sequence ID" value="NZ_AYKG01000001.1"/>
</dbReference>
<dbReference type="InterPro" id="IPR050408">
    <property type="entry name" value="HGPRT"/>
</dbReference>
<dbReference type="GO" id="GO:0046100">
    <property type="term" value="P:hypoxanthine metabolic process"/>
    <property type="evidence" value="ECO:0007669"/>
    <property type="project" value="TreeGrafter"/>
</dbReference>
<reference evidence="4 5" key="1">
    <citation type="submission" date="2013-10" db="EMBL/GenBank/DDBJ databases">
        <title>Salinisphaera japonica YTM-1 Genome Sequencing.</title>
        <authorList>
            <person name="Lai Q."/>
            <person name="Li C."/>
            <person name="Shao Z."/>
        </authorList>
    </citation>
    <scope>NUCLEOTIDE SEQUENCE [LARGE SCALE GENOMIC DNA]</scope>
    <source>
        <strain evidence="4 5">YTM-1</strain>
    </source>
</reference>
<dbReference type="GO" id="GO:0032264">
    <property type="term" value="P:IMP salvage"/>
    <property type="evidence" value="ECO:0007669"/>
    <property type="project" value="TreeGrafter"/>
</dbReference>
<dbReference type="InParanoid" id="A0A423Q281"/>
<dbReference type="FunCoup" id="A0A423Q281">
    <property type="interactions" value="475"/>
</dbReference>
<dbReference type="EC" id="2.4.2.8" evidence="4"/>
<dbReference type="Gene3D" id="3.40.50.2020">
    <property type="match status" value="1"/>
</dbReference>
<protein>
    <submittedName>
        <fullName evidence="4">Hypoxanthine phosphoribosyltransferase</fullName>
        <ecNumber evidence="4">2.4.2.8</ecNumber>
    </submittedName>
</protein>
<evidence type="ECO:0000313" key="5">
    <source>
        <dbReference type="Proteomes" id="UP000285310"/>
    </source>
</evidence>